<dbReference type="InterPro" id="IPR050733">
    <property type="entry name" value="Vitellogenin/Apolipophorin"/>
</dbReference>
<name>A0A267F361_9PLAT</name>
<dbReference type="Proteomes" id="UP000215902">
    <property type="component" value="Unassembled WGS sequence"/>
</dbReference>
<dbReference type="Gene3D" id="1.25.10.20">
    <property type="entry name" value="Vitellinogen, superhelical"/>
    <property type="match status" value="1"/>
</dbReference>
<dbReference type="STRING" id="282301.A0A267F361"/>
<protein>
    <recommendedName>
        <fullName evidence="4">Vitellogenin domain-containing protein</fullName>
    </recommendedName>
</protein>
<evidence type="ECO:0000256" key="1">
    <source>
        <dbReference type="ARBA" id="ARBA00023157"/>
    </source>
</evidence>
<evidence type="ECO:0000256" key="2">
    <source>
        <dbReference type="ARBA" id="ARBA00023180"/>
    </source>
</evidence>
<evidence type="ECO:0000313" key="5">
    <source>
        <dbReference type="EMBL" id="PAA68191.1"/>
    </source>
</evidence>
<keyword evidence="6" id="KW-1185">Reference proteome</keyword>
<feature type="domain" description="Vitellogenin" evidence="4">
    <location>
        <begin position="18"/>
        <end position="144"/>
    </location>
</feature>
<dbReference type="EMBL" id="NIVC01001413">
    <property type="protein sequence ID" value="PAA68191.1"/>
    <property type="molecule type" value="Genomic_DNA"/>
</dbReference>
<dbReference type="InterPro" id="IPR011030">
    <property type="entry name" value="Lipovitellin_superhlx_dom"/>
</dbReference>
<dbReference type="Pfam" id="PF01347">
    <property type="entry name" value="Vitellogenin_N"/>
    <property type="match status" value="1"/>
</dbReference>
<dbReference type="InterPro" id="IPR001747">
    <property type="entry name" value="Vitellogenin_N"/>
</dbReference>
<dbReference type="OrthoDB" id="6233594at2759"/>
<accession>A0A267F361</accession>
<feature type="region of interest" description="Disordered" evidence="3">
    <location>
        <begin position="167"/>
        <end position="207"/>
    </location>
</feature>
<evidence type="ECO:0000313" key="6">
    <source>
        <dbReference type="Proteomes" id="UP000215902"/>
    </source>
</evidence>
<evidence type="ECO:0000259" key="4">
    <source>
        <dbReference type="Pfam" id="PF01347"/>
    </source>
</evidence>
<dbReference type="GO" id="GO:0005319">
    <property type="term" value="F:lipid transporter activity"/>
    <property type="evidence" value="ECO:0007669"/>
    <property type="project" value="InterPro"/>
</dbReference>
<organism evidence="5 6">
    <name type="scientific">Macrostomum lignano</name>
    <dbReference type="NCBI Taxonomy" id="282301"/>
    <lineage>
        <taxon>Eukaryota</taxon>
        <taxon>Metazoa</taxon>
        <taxon>Spiralia</taxon>
        <taxon>Lophotrochozoa</taxon>
        <taxon>Platyhelminthes</taxon>
        <taxon>Rhabditophora</taxon>
        <taxon>Macrostomorpha</taxon>
        <taxon>Macrostomida</taxon>
        <taxon>Macrostomidae</taxon>
        <taxon>Macrostomum</taxon>
    </lineage>
</organism>
<dbReference type="AlphaFoldDB" id="A0A267F361"/>
<gene>
    <name evidence="5" type="ORF">BOX15_Mlig032554g1</name>
</gene>
<dbReference type="SUPFAM" id="SSF48431">
    <property type="entry name" value="Lipovitellin-phosvitin complex, superhelical domain"/>
    <property type="match status" value="1"/>
</dbReference>
<keyword evidence="2" id="KW-0325">Glycoprotein</keyword>
<dbReference type="PANTHER" id="PTHR23345:SF15">
    <property type="entry name" value="VITELLOGENIN 1-RELATED"/>
    <property type="match status" value="1"/>
</dbReference>
<keyword evidence="1" id="KW-1015">Disulfide bond</keyword>
<feature type="non-terminal residue" evidence="5">
    <location>
        <position position="1"/>
    </location>
</feature>
<evidence type="ECO:0000256" key="3">
    <source>
        <dbReference type="SAM" id="MobiDB-lite"/>
    </source>
</evidence>
<sequence length="207" mass="23000">LRDQDQALITGVNRDEPLALSAVVHKICQELPNCESDSRVKAVIDYFADSLGPACAKFNGADSDNAFVALLAIGNMGRMRGGVNSLVQCANNQRLQIVYRAFALHSLRRFSNFSTTDKHQLSNLLLDESQDAEVRIAAFQALARHGFSNPSMLRDYIRQLLDRTRRPSGSDVCLHSPKKPEGPGRSHHVPDSTERQDRHRAEEAKPP</sequence>
<feature type="compositionally biased region" description="Basic and acidic residues" evidence="3">
    <location>
        <begin position="178"/>
        <end position="207"/>
    </location>
</feature>
<dbReference type="PANTHER" id="PTHR23345">
    <property type="entry name" value="VITELLOGENIN-RELATED"/>
    <property type="match status" value="1"/>
</dbReference>
<comment type="caution">
    <text evidence="5">The sequence shown here is derived from an EMBL/GenBank/DDBJ whole genome shotgun (WGS) entry which is preliminary data.</text>
</comment>
<proteinExistence type="predicted"/>
<feature type="non-terminal residue" evidence="5">
    <location>
        <position position="207"/>
    </location>
</feature>
<reference evidence="5 6" key="1">
    <citation type="submission" date="2017-06" db="EMBL/GenBank/DDBJ databases">
        <title>A platform for efficient transgenesis in Macrostomum lignano, a flatworm model organism for stem cell research.</title>
        <authorList>
            <person name="Berezikov E."/>
        </authorList>
    </citation>
    <scope>NUCLEOTIDE SEQUENCE [LARGE SCALE GENOMIC DNA]</scope>
    <source>
        <strain evidence="5">DV1</strain>
        <tissue evidence="5">Whole organism</tissue>
    </source>
</reference>